<dbReference type="GO" id="GO:0043709">
    <property type="term" value="P:cell adhesion involved in single-species biofilm formation"/>
    <property type="evidence" value="ECO:0007669"/>
    <property type="project" value="TreeGrafter"/>
</dbReference>
<proteinExistence type="predicted"/>
<dbReference type="Proteomes" id="UP000271683">
    <property type="component" value="Unassembled WGS sequence"/>
</dbReference>
<feature type="transmembrane region" description="Helical" evidence="1">
    <location>
        <begin position="32"/>
        <end position="51"/>
    </location>
</feature>
<dbReference type="InterPro" id="IPR029787">
    <property type="entry name" value="Nucleotide_cyclase"/>
</dbReference>
<dbReference type="InterPro" id="IPR000160">
    <property type="entry name" value="GGDEF_dom"/>
</dbReference>
<feature type="domain" description="GGDEF" evidence="2">
    <location>
        <begin position="96"/>
        <end position="218"/>
    </location>
</feature>
<dbReference type="SMART" id="SM00267">
    <property type="entry name" value="GGDEF"/>
    <property type="match status" value="1"/>
</dbReference>
<evidence type="ECO:0000313" key="3">
    <source>
        <dbReference type="EMBL" id="ROP27622.1"/>
    </source>
</evidence>
<protein>
    <submittedName>
        <fullName evidence="3">Diguanylate cyclase (GGDEF)-like protein</fullName>
    </submittedName>
</protein>
<dbReference type="EMBL" id="RJKL01000001">
    <property type="protein sequence ID" value="ROP27622.1"/>
    <property type="molecule type" value="Genomic_DNA"/>
</dbReference>
<dbReference type="NCBIfam" id="TIGR00254">
    <property type="entry name" value="GGDEF"/>
    <property type="match status" value="1"/>
</dbReference>
<reference evidence="3 4" key="1">
    <citation type="submission" date="2018-11" db="EMBL/GenBank/DDBJ databases">
        <title>Sequencing the genomes of 1000 actinobacteria strains.</title>
        <authorList>
            <person name="Klenk H.-P."/>
        </authorList>
    </citation>
    <scope>NUCLEOTIDE SEQUENCE [LARGE SCALE GENOMIC DNA]</scope>
    <source>
        <strain evidence="3 4">DSM 43634</strain>
    </source>
</reference>
<dbReference type="PANTHER" id="PTHR45138:SF9">
    <property type="entry name" value="DIGUANYLATE CYCLASE DGCM-RELATED"/>
    <property type="match status" value="1"/>
</dbReference>
<dbReference type="Pfam" id="PF00990">
    <property type="entry name" value="GGDEF"/>
    <property type="match status" value="1"/>
</dbReference>
<name>A0A3N1GBF8_9ACTN</name>
<keyword evidence="1" id="KW-1133">Transmembrane helix</keyword>
<evidence type="ECO:0000256" key="1">
    <source>
        <dbReference type="SAM" id="Phobius"/>
    </source>
</evidence>
<accession>A0A3N1GBF8</accession>
<dbReference type="GO" id="GO:1902201">
    <property type="term" value="P:negative regulation of bacterial-type flagellum-dependent cell motility"/>
    <property type="evidence" value="ECO:0007669"/>
    <property type="project" value="TreeGrafter"/>
</dbReference>
<dbReference type="InterPro" id="IPR043128">
    <property type="entry name" value="Rev_trsase/Diguanyl_cyclase"/>
</dbReference>
<dbReference type="PROSITE" id="PS50887">
    <property type="entry name" value="GGDEF"/>
    <property type="match status" value="1"/>
</dbReference>
<dbReference type="SUPFAM" id="SSF55073">
    <property type="entry name" value="Nucleotide cyclase"/>
    <property type="match status" value="1"/>
</dbReference>
<dbReference type="CDD" id="cd01949">
    <property type="entry name" value="GGDEF"/>
    <property type="match status" value="1"/>
</dbReference>
<dbReference type="InterPro" id="IPR050469">
    <property type="entry name" value="Diguanylate_Cyclase"/>
</dbReference>
<sequence>MRGRGWMAVAAATAAVIAGFRLLPDDPRWTTAWQVAALALLAVLVVLTARLSRQVTGQSRQIRELARTDELTGLPNRRAWNEELPRALEHARREGTPVCVAVFDLDRFRQFNDEHGPAAGDRFLKAAAAAWHGALRRVDTLARDGGEEFAVLLPGADLDRARAAVTRALAATPLGQTFSAGVALWDGAETSDELVARADGALYAAKAAGRNRVVAAGAGAGPDAHMRSSA</sequence>
<dbReference type="Gene3D" id="3.30.70.270">
    <property type="match status" value="1"/>
</dbReference>
<dbReference type="GO" id="GO:0052621">
    <property type="term" value="F:diguanylate cyclase activity"/>
    <property type="evidence" value="ECO:0007669"/>
    <property type="project" value="TreeGrafter"/>
</dbReference>
<keyword evidence="1" id="KW-0472">Membrane</keyword>
<keyword evidence="1" id="KW-0812">Transmembrane</keyword>
<dbReference type="GO" id="GO:0005886">
    <property type="term" value="C:plasma membrane"/>
    <property type="evidence" value="ECO:0007669"/>
    <property type="project" value="TreeGrafter"/>
</dbReference>
<organism evidence="3 4">
    <name type="scientific">Couchioplanes caeruleus</name>
    <dbReference type="NCBI Taxonomy" id="56438"/>
    <lineage>
        <taxon>Bacteria</taxon>
        <taxon>Bacillati</taxon>
        <taxon>Actinomycetota</taxon>
        <taxon>Actinomycetes</taxon>
        <taxon>Micromonosporales</taxon>
        <taxon>Micromonosporaceae</taxon>
        <taxon>Couchioplanes</taxon>
    </lineage>
</organism>
<evidence type="ECO:0000259" key="2">
    <source>
        <dbReference type="PROSITE" id="PS50887"/>
    </source>
</evidence>
<evidence type="ECO:0000313" key="4">
    <source>
        <dbReference type="Proteomes" id="UP000271683"/>
    </source>
</evidence>
<comment type="caution">
    <text evidence="3">The sequence shown here is derived from an EMBL/GenBank/DDBJ whole genome shotgun (WGS) entry which is preliminary data.</text>
</comment>
<dbReference type="AlphaFoldDB" id="A0A3N1GBF8"/>
<dbReference type="PANTHER" id="PTHR45138">
    <property type="entry name" value="REGULATORY COMPONENTS OF SENSORY TRANSDUCTION SYSTEM"/>
    <property type="match status" value="1"/>
</dbReference>
<gene>
    <name evidence="3" type="ORF">EDD30_0308</name>
</gene>
<dbReference type="OrthoDB" id="23692at2"/>